<dbReference type="AlphaFoldDB" id="A0A1C9WAT8"/>
<name>A0A1C9WAT8_9GAMM</name>
<gene>
    <name evidence="1" type="ORF">AUP74_02886</name>
</gene>
<evidence type="ECO:0000313" key="2">
    <source>
        <dbReference type="Proteomes" id="UP000095672"/>
    </source>
</evidence>
<reference evidence="2" key="1">
    <citation type="submission" date="2016-01" db="EMBL/GenBank/DDBJ databases">
        <title>Complete genome sequence of Microbulbifer sp. CCB-MM1, a halophile isolated from Matang Mangrove Forest, Perak.</title>
        <authorList>
            <person name="Moh T.H."/>
            <person name="Dinesh B."/>
            <person name="Lau N.-S."/>
            <person name="Go F."/>
            <person name="Alexander Chong S.-C."/>
        </authorList>
    </citation>
    <scope>NUCLEOTIDE SEQUENCE [LARGE SCALE GENOMIC DNA]</scope>
    <source>
        <strain evidence="2">CCB-MM1</strain>
    </source>
</reference>
<dbReference type="Proteomes" id="UP000095672">
    <property type="component" value="Chromosome"/>
</dbReference>
<protein>
    <recommendedName>
        <fullName evidence="3">Trm112p-like protein</fullName>
    </recommendedName>
</protein>
<dbReference type="Gene3D" id="2.20.25.10">
    <property type="match status" value="1"/>
</dbReference>
<evidence type="ECO:0008006" key="3">
    <source>
        <dbReference type="Google" id="ProtNLM"/>
    </source>
</evidence>
<evidence type="ECO:0000313" key="1">
    <source>
        <dbReference type="EMBL" id="AOS98257.1"/>
    </source>
</evidence>
<accession>A0A1C9WAT8</accession>
<dbReference type="EMBL" id="CP014143">
    <property type="protein sequence ID" value="AOS98257.1"/>
    <property type="molecule type" value="Genomic_DNA"/>
</dbReference>
<keyword evidence="2" id="KW-1185">Reference proteome</keyword>
<organism evidence="1 2">
    <name type="scientific">Microbulbifer aggregans</name>
    <dbReference type="NCBI Taxonomy" id="1769779"/>
    <lineage>
        <taxon>Bacteria</taxon>
        <taxon>Pseudomonadati</taxon>
        <taxon>Pseudomonadota</taxon>
        <taxon>Gammaproteobacteria</taxon>
        <taxon>Cellvibrionales</taxon>
        <taxon>Microbulbiferaceae</taxon>
        <taxon>Microbulbifer</taxon>
    </lineage>
</organism>
<dbReference type="RefSeq" id="WP_069948138.1">
    <property type="nucleotide sequence ID" value="NZ_CP014143.1"/>
</dbReference>
<proteinExistence type="predicted"/>
<dbReference type="STRING" id="1769779.AUP74_02886"/>
<dbReference type="SUPFAM" id="SSF158997">
    <property type="entry name" value="Trm112p-like"/>
    <property type="match status" value="1"/>
</dbReference>
<dbReference type="KEGG" id="micc:AUP74_02886"/>
<sequence length="79" mass="9005">MNTQEYIEILRCPHCTRENKGVLKEIKPDWLGCSDCSRQYPIVEGIPVMLPEEGDKWLGVASEDLPTIEEHDRFVSATS</sequence>